<gene>
    <name evidence="1" type="ORF">S06H3_22051</name>
</gene>
<protein>
    <submittedName>
        <fullName evidence="1">Uncharacterized protein</fullName>
    </submittedName>
</protein>
<reference evidence="1" key="1">
    <citation type="journal article" date="2014" name="Front. Microbiol.">
        <title>High frequency of phylogenetically diverse reductive dehalogenase-homologous genes in deep subseafloor sedimentary metagenomes.</title>
        <authorList>
            <person name="Kawai M."/>
            <person name="Futagami T."/>
            <person name="Toyoda A."/>
            <person name="Takaki Y."/>
            <person name="Nishi S."/>
            <person name="Hori S."/>
            <person name="Arai W."/>
            <person name="Tsubouchi T."/>
            <person name="Morono Y."/>
            <person name="Uchiyama I."/>
            <person name="Ito T."/>
            <person name="Fujiyama A."/>
            <person name="Inagaki F."/>
            <person name="Takami H."/>
        </authorList>
    </citation>
    <scope>NUCLEOTIDE SEQUENCE</scope>
    <source>
        <strain evidence="1">Expedition CK06-06</strain>
    </source>
</reference>
<organism evidence="1">
    <name type="scientific">marine sediment metagenome</name>
    <dbReference type="NCBI Taxonomy" id="412755"/>
    <lineage>
        <taxon>unclassified sequences</taxon>
        <taxon>metagenomes</taxon>
        <taxon>ecological metagenomes</taxon>
    </lineage>
</organism>
<proteinExistence type="predicted"/>
<sequence>MTIIPYWSFGGRASYKDTEKEKQNPVRIACPLCGWIRTLNYGVNQRTGKPREVRFDKIDIEHAPIWGLDRLSGKGQGSKEAVIEMVDSKILAQLPTELKEQIKQQCERILKNRVRKQGKVLGRHRAARIRR</sequence>
<comment type="caution">
    <text evidence="1">The sequence shown here is derived from an EMBL/GenBank/DDBJ whole genome shotgun (WGS) entry which is preliminary data.</text>
</comment>
<name>X1M8U4_9ZZZZ</name>
<dbReference type="AlphaFoldDB" id="X1M8U4"/>
<accession>X1M8U4</accession>
<dbReference type="EMBL" id="BARV01011700">
    <property type="protein sequence ID" value="GAI11115.1"/>
    <property type="molecule type" value="Genomic_DNA"/>
</dbReference>
<feature type="non-terminal residue" evidence="1">
    <location>
        <position position="131"/>
    </location>
</feature>
<evidence type="ECO:0000313" key="1">
    <source>
        <dbReference type="EMBL" id="GAI11115.1"/>
    </source>
</evidence>